<dbReference type="PANTHER" id="PTHR33121:SF70">
    <property type="entry name" value="SIGNALING PROTEIN YKOW"/>
    <property type="match status" value="1"/>
</dbReference>
<dbReference type="CDD" id="cd01948">
    <property type="entry name" value="EAL"/>
    <property type="match status" value="1"/>
</dbReference>
<feature type="domain" description="GGDEF" evidence="2">
    <location>
        <begin position="282"/>
        <end position="411"/>
    </location>
</feature>
<organism evidence="3 4">
    <name type="scientific">Candidatus Pseudoramibacter fermentans</name>
    <dbReference type="NCBI Taxonomy" id="2594427"/>
    <lineage>
        <taxon>Bacteria</taxon>
        <taxon>Bacillati</taxon>
        <taxon>Bacillota</taxon>
        <taxon>Clostridia</taxon>
        <taxon>Eubacteriales</taxon>
        <taxon>Eubacteriaceae</taxon>
        <taxon>Pseudoramibacter</taxon>
    </lineage>
</organism>
<evidence type="ECO:0000313" key="4">
    <source>
        <dbReference type="Proteomes" id="UP000473648"/>
    </source>
</evidence>
<keyword evidence="4" id="KW-1185">Reference proteome</keyword>
<accession>A0A6L5GP21</accession>
<dbReference type="Pfam" id="PF00990">
    <property type="entry name" value="GGDEF"/>
    <property type="match status" value="1"/>
</dbReference>
<dbReference type="CDD" id="cd01949">
    <property type="entry name" value="GGDEF"/>
    <property type="match status" value="1"/>
</dbReference>
<protein>
    <submittedName>
        <fullName evidence="3">Phosphodiesterase</fullName>
    </submittedName>
</protein>
<dbReference type="SUPFAM" id="SSF141868">
    <property type="entry name" value="EAL domain-like"/>
    <property type="match status" value="1"/>
</dbReference>
<dbReference type="InterPro" id="IPR001633">
    <property type="entry name" value="EAL_dom"/>
</dbReference>
<dbReference type="PROSITE" id="PS50887">
    <property type="entry name" value="GGDEF"/>
    <property type="match status" value="1"/>
</dbReference>
<gene>
    <name evidence="3" type="ORF">FRC53_01055</name>
</gene>
<dbReference type="EMBL" id="VOGB01000003">
    <property type="protein sequence ID" value="MQM72031.1"/>
    <property type="molecule type" value="Genomic_DNA"/>
</dbReference>
<dbReference type="NCBIfam" id="TIGR00254">
    <property type="entry name" value="GGDEF"/>
    <property type="match status" value="1"/>
</dbReference>
<name>A0A6L5GP21_9FIRM</name>
<dbReference type="InterPro" id="IPR029787">
    <property type="entry name" value="Nucleotide_cyclase"/>
</dbReference>
<dbReference type="PROSITE" id="PS50883">
    <property type="entry name" value="EAL"/>
    <property type="match status" value="1"/>
</dbReference>
<dbReference type="Proteomes" id="UP000473648">
    <property type="component" value="Unassembled WGS sequence"/>
</dbReference>
<sequence>MWSKAMSELEHLIQWVEHARHAVAVYQYVDGKVKTVCVSDGLFEMMHSPDELDKAALIARYATNMYRNTVPEDAARVASEAKRFAQQGGRYEVIYREKVYQRETYSLTHSVGFHYYLEDGTRVAIVVYTCIDEAVSEHQLAEQKSENALRNFLDHSNIAIAIVSQADGELLYCNRPMQRALKPINNFDTGMTLPVYVKGCEDPTMLNYLADIEGRGNQLAHIGGTDAVLRVTAMEWEEQAVYVIESDPWDTLYHNALTGLPNMSWFRYRVSECMRRIRESGGEAVFIYINLYGMRGYNSKFGFSAGDRILKRLAKTLKQVFDGDLICHLSEDHFMVLTQNDNLEGRLSTARNEIRKAAQGKFLAFKAGIYLDPVMAADDQEQYISEAYDRARLACATIKKNGRKAWAYFDGKVADAYEHQLYILDHFQQAMDERWIEVYYQPVYRVDTRQLVGYECLARWRDPESGLISPADFIPILEQHHLIGLLDEYILDTVCRETAARQEKGLGDIPVSFNISRDDFNYGDVFQKVCDTTAKYGVAPHLINIEITESAFSDEPDYIGQQVKRFRKVGFSVWMDDFGSEYSSLGTLQKMDVDLIKLDTRFLQACEEEEKSGGHRAADLLKAVIQLVKALGLSTLCEGVETEAQMALLREYGCEKAQGYFLGRPQPLKKIKII</sequence>
<dbReference type="Gene3D" id="3.20.20.450">
    <property type="entry name" value="EAL domain"/>
    <property type="match status" value="1"/>
</dbReference>
<comment type="caution">
    <text evidence="3">The sequence shown here is derived from an EMBL/GenBank/DDBJ whole genome shotgun (WGS) entry which is preliminary data.</text>
</comment>
<dbReference type="SMART" id="SM00052">
    <property type="entry name" value="EAL"/>
    <property type="match status" value="1"/>
</dbReference>
<dbReference type="InterPro" id="IPR000160">
    <property type="entry name" value="GGDEF_dom"/>
</dbReference>
<evidence type="ECO:0000313" key="3">
    <source>
        <dbReference type="EMBL" id="MQM72031.1"/>
    </source>
</evidence>
<dbReference type="SMART" id="SM00267">
    <property type="entry name" value="GGDEF"/>
    <property type="match status" value="1"/>
</dbReference>
<reference evidence="3" key="1">
    <citation type="journal article" date="2020" name="Appl. Environ. Microbiol.">
        <title>Medium-Chain Fatty Acid Synthesis by 'Candidatus Weimeria bifida' gen. nov., sp. nov., and 'Candidatus Pseudoramibacter fermentans' sp. nov.</title>
        <authorList>
            <person name="Scarborough M.J."/>
            <person name="Myers K.S."/>
            <person name="Donohue T.J."/>
            <person name="Noguera D.R."/>
        </authorList>
    </citation>
    <scope>NUCLEOTIDE SEQUENCE</scope>
    <source>
        <strain evidence="3">EUB1.1</strain>
    </source>
</reference>
<dbReference type="PANTHER" id="PTHR33121">
    <property type="entry name" value="CYCLIC DI-GMP PHOSPHODIESTERASE PDEF"/>
    <property type="match status" value="1"/>
</dbReference>
<dbReference type="InterPro" id="IPR043128">
    <property type="entry name" value="Rev_trsase/Diguanyl_cyclase"/>
</dbReference>
<proteinExistence type="predicted"/>
<dbReference type="Pfam" id="PF00563">
    <property type="entry name" value="EAL"/>
    <property type="match status" value="1"/>
</dbReference>
<dbReference type="GO" id="GO:0071111">
    <property type="term" value="F:cyclic-guanylate-specific phosphodiesterase activity"/>
    <property type="evidence" value="ECO:0007669"/>
    <property type="project" value="InterPro"/>
</dbReference>
<feature type="domain" description="EAL" evidence="1">
    <location>
        <begin position="420"/>
        <end position="674"/>
    </location>
</feature>
<evidence type="ECO:0000259" key="2">
    <source>
        <dbReference type="PROSITE" id="PS50887"/>
    </source>
</evidence>
<dbReference type="InterPro" id="IPR050706">
    <property type="entry name" value="Cyclic-di-GMP_PDE-like"/>
</dbReference>
<evidence type="ECO:0000259" key="1">
    <source>
        <dbReference type="PROSITE" id="PS50883"/>
    </source>
</evidence>
<dbReference type="Gene3D" id="3.30.70.270">
    <property type="match status" value="1"/>
</dbReference>
<dbReference type="InterPro" id="IPR035919">
    <property type="entry name" value="EAL_sf"/>
</dbReference>
<dbReference type="AlphaFoldDB" id="A0A6L5GP21"/>
<dbReference type="SUPFAM" id="SSF55073">
    <property type="entry name" value="Nucleotide cyclase"/>
    <property type="match status" value="1"/>
</dbReference>